<dbReference type="PANTHER" id="PTHR11575:SF24">
    <property type="entry name" value="5'-NUCLEOTIDASE"/>
    <property type="match status" value="1"/>
</dbReference>
<dbReference type="InterPro" id="IPR006179">
    <property type="entry name" value="5_nucleotidase/apyrase"/>
</dbReference>
<dbReference type="Pfam" id="PF02872">
    <property type="entry name" value="5_nucleotid_C"/>
    <property type="match status" value="1"/>
</dbReference>
<organism evidence="2 3">
    <name type="scientific">Adhaeribacter radiodurans</name>
    <dbReference type="NCBI Taxonomy" id="2745197"/>
    <lineage>
        <taxon>Bacteria</taxon>
        <taxon>Pseudomonadati</taxon>
        <taxon>Bacteroidota</taxon>
        <taxon>Cytophagia</taxon>
        <taxon>Cytophagales</taxon>
        <taxon>Hymenobacteraceae</taxon>
        <taxon>Adhaeribacter</taxon>
    </lineage>
</organism>
<evidence type="ECO:0000313" key="3">
    <source>
        <dbReference type="Proteomes" id="UP000514509"/>
    </source>
</evidence>
<proteinExistence type="predicted"/>
<dbReference type="GO" id="GO:0016787">
    <property type="term" value="F:hydrolase activity"/>
    <property type="evidence" value="ECO:0007669"/>
    <property type="project" value="InterPro"/>
</dbReference>
<evidence type="ECO:0000313" key="2">
    <source>
        <dbReference type="EMBL" id="QMU28877.1"/>
    </source>
</evidence>
<dbReference type="KEGG" id="add:HUW48_12880"/>
<dbReference type="EMBL" id="CP055153">
    <property type="protein sequence ID" value="QMU28877.1"/>
    <property type="molecule type" value="Genomic_DNA"/>
</dbReference>
<reference evidence="2 3" key="1">
    <citation type="submission" date="2020-08" db="EMBL/GenBank/DDBJ databases">
        <title>Adhaeribacter dokdonensis sp. nov., isolated from the rhizosphere of Elymus tsukushiensis, a plant native to the Dokdo Islands, Republic of Korea.</title>
        <authorList>
            <person name="Ghim S.Y."/>
        </authorList>
    </citation>
    <scope>NUCLEOTIDE SEQUENCE [LARGE SCALE GENOMIC DNA]</scope>
    <source>
        <strain evidence="2 3">KUDC8001</strain>
    </source>
</reference>
<dbReference type="PRINTS" id="PR01607">
    <property type="entry name" value="APYRASEFAMLY"/>
</dbReference>
<dbReference type="RefSeq" id="WP_182416059.1">
    <property type="nucleotide sequence ID" value="NZ_CP055153.1"/>
</dbReference>
<accession>A0A7L7L7V2</accession>
<dbReference type="PANTHER" id="PTHR11575">
    <property type="entry name" value="5'-NUCLEOTIDASE-RELATED"/>
    <property type="match status" value="1"/>
</dbReference>
<keyword evidence="3" id="KW-1185">Reference proteome</keyword>
<feature type="domain" description="5'-Nucleotidase C-terminal" evidence="1">
    <location>
        <begin position="68"/>
        <end position="211"/>
    </location>
</feature>
<dbReference type="SUPFAM" id="SSF55816">
    <property type="entry name" value="5'-nucleotidase (syn. UDP-sugar hydrolase), C-terminal domain"/>
    <property type="match status" value="1"/>
</dbReference>
<evidence type="ECO:0000259" key="1">
    <source>
        <dbReference type="Pfam" id="PF02872"/>
    </source>
</evidence>
<gene>
    <name evidence="2" type="ORF">HUW48_12880</name>
</gene>
<dbReference type="GO" id="GO:0009166">
    <property type="term" value="P:nucleotide catabolic process"/>
    <property type="evidence" value="ECO:0007669"/>
    <property type="project" value="InterPro"/>
</dbReference>
<dbReference type="InterPro" id="IPR036907">
    <property type="entry name" value="5'-Nucleotdase_C_sf"/>
</dbReference>
<sequence length="252" mass="28002">MKSFRWRLYWRDLIFTFLLFSCQRTWQPSQQLRPEAKLPVNAAVAADMATESMIVPYRQKVEQHMQEVIGTAPVELKSNFVESSLGNFVADLQRSQAATLLGKPVDMGLMTKGGLRYIIPQGKITIGDVFELMPFENELLVLTLSGSTVEKLFQFGAKTKILSVSNASFTLQNGQATNILIGGQPLDTQKIYTLAISDYLANGGDNLSFLKEAIKTEKAGILLREAIIQHIQQLTAQGKPVEAHVEGRVKVM</sequence>
<name>A0A7L7L7V2_9BACT</name>
<protein>
    <submittedName>
        <fullName evidence="2">5'-nucleotidase C-terminal domain-containing protein</fullName>
    </submittedName>
</protein>
<dbReference type="Gene3D" id="3.90.780.10">
    <property type="entry name" value="5'-Nucleotidase, C-terminal domain"/>
    <property type="match status" value="1"/>
</dbReference>
<dbReference type="AlphaFoldDB" id="A0A7L7L7V2"/>
<dbReference type="InterPro" id="IPR008334">
    <property type="entry name" value="5'-Nucleotdase_C"/>
</dbReference>
<dbReference type="Proteomes" id="UP000514509">
    <property type="component" value="Chromosome"/>
</dbReference>